<dbReference type="RefSeq" id="XP_024737042.1">
    <property type="nucleotide sequence ID" value="XM_024888543.1"/>
</dbReference>
<keyword evidence="4" id="KW-0862">Zinc</keyword>
<name>A0A2J6TAZ8_9HELO</name>
<keyword evidence="11" id="KW-1185">Reference proteome</keyword>
<evidence type="ECO:0000256" key="7">
    <source>
        <dbReference type="ARBA" id="ARBA00038889"/>
    </source>
</evidence>
<accession>A0A2J6TAZ8</accession>
<evidence type="ECO:0000256" key="2">
    <source>
        <dbReference type="ARBA" id="ARBA00022723"/>
    </source>
</evidence>
<dbReference type="OrthoDB" id="2832284at2759"/>
<evidence type="ECO:0000313" key="10">
    <source>
        <dbReference type="EMBL" id="PMD60138.1"/>
    </source>
</evidence>
<dbReference type="Gene3D" id="3.20.20.140">
    <property type="entry name" value="Metal-dependent hydrolases"/>
    <property type="match status" value="1"/>
</dbReference>
<gene>
    <name evidence="10" type="ORF">K444DRAFT_722036</name>
</gene>
<organism evidence="10 11">
    <name type="scientific">Hyaloscypha bicolor E</name>
    <dbReference type="NCBI Taxonomy" id="1095630"/>
    <lineage>
        <taxon>Eukaryota</taxon>
        <taxon>Fungi</taxon>
        <taxon>Dikarya</taxon>
        <taxon>Ascomycota</taxon>
        <taxon>Pezizomycotina</taxon>
        <taxon>Leotiomycetes</taxon>
        <taxon>Helotiales</taxon>
        <taxon>Hyaloscyphaceae</taxon>
        <taxon>Hyaloscypha</taxon>
        <taxon>Hyaloscypha bicolor</taxon>
    </lineage>
</organism>
<evidence type="ECO:0000256" key="3">
    <source>
        <dbReference type="ARBA" id="ARBA00022793"/>
    </source>
</evidence>
<dbReference type="GO" id="GO:0046872">
    <property type="term" value="F:metal ion binding"/>
    <property type="evidence" value="ECO:0007669"/>
    <property type="project" value="UniProtKB-KW"/>
</dbReference>
<dbReference type="InParanoid" id="A0A2J6TAZ8"/>
<dbReference type="Pfam" id="PF04909">
    <property type="entry name" value="Amidohydro_2"/>
    <property type="match status" value="1"/>
</dbReference>
<dbReference type="InterPro" id="IPR032465">
    <property type="entry name" value="ACMSD"/>
</dbReference>
<comment type="similarity">
    <text evidence="1">Belongs to the metallo-dependent hydrolases superfamily. ACMSD family.</text>
</comment>
<dbReference type="GO" id="GO:0019748">
    <property type="term" value="P:secondary metabolic process"/>
    <property type="evidence" value="ECO:0007669"/>
    <property type="project" value="TreeGrafter"/>
</dbReference>
<dbReference type="InterPro" id="IPR032466">
    <property type="entry name" value="Metal_Hydrolase"/>
</dbReference>
<dbReference type="GeneID" id="36596619"/>
<dbReference type="Proteomes" id="UP000235371">
    <property type="component" value="Unassembled WGS sequence"/>
</dbReference>
<dbReference type="InterPro" id="IPR006680">
    <property type="entry name" value="Amidohydro-rel"/>
</dbReference>
<keyword evidence="5 8" id="KW-0456">Lyase</keyword>
<dbReference type="AlphaFoldDB" id="A0A2J6TAZ8"/>
<evidence type="ECO:0000256" key="4">
    <source>
        <dbReference type="ARBA" id="ARBA00022833"/>
    </source>
</evidence>
<evidence type="ECO:0000313" key="11">
    <source>
        <dbReference type="Proteomes" id="UP000235371"/>
    </source>
</evidence>
<dbReference type="EC" id="4.1.1.52" evidence="7"/>
<keyword evidence="2" id="KW-0479">Metal-binding</keyword>
<dbReference type="GO" id="GO:0016787">
    <property type="term" value="F:hydrolase activity"/>
    <property type="evidence" value="ECO:0007669"/>
    <property type="project" value="InterPro"/>
</dbReference>
<evidence type="ECO:0000256" key="5">
    <source>
        <dbReference type="ARBA" id="ARBA00023239"/>
    </source>
</evidence>
<dbReference type="STRING" id="1095630.A0A2J6TAZ8"/>
<reference evidence="10 11" key="1">
    <citation type="submission" date="2016-04" db="EMBL/GenBank/DDBJ databases">
        <title>A degradative enzymes factory behind the ericoid mycorrhizal symbiosis.</title>
        <authorList>
            <consortium name="DOE Joint Genome Institute"/>
            <person name="Martino E."/>
            <person name="Morin E."/>
            <person name="Grelet G."/>
            <person name="Kuo A."/>
            <person name="Kohler A."/>
            <person name="Daghino S."/>
            <person name="Barry K."/>
            <person name="Choi C."/>
            <person name="Cichocki N."/>
            <person name="Clum A."/>
            <person name="Copeland A."/>
            <person name="Hainaut M."/>
            <person name="Haridas S."/>
            <person name="Labutti K."/>
            <person name="Lindquist E."/>
            <person name="Lipzen A."/>
            <person name="Khouja H.-R."/>
            <person name="Murat C."/>
            <person name="Ohm R."/>
            <person name="Olson A."/>
            <person name="Spatafora J."/>
            <person name="Veneault-Fourrey C."/>
            <person name="Henrissat B."/>
            <person name="Grigoriev I."/>
            <person name="Martin F."/>
            <person name="Perotto S."/>
        </authorList>
    </citation>
    <scope>NUCLEOTIDE SEQUENCE [LARGE SCALE GENOMIC DNA]</scope>
    <source>
        <strain evidence="10 11">E</strain>
    </source>
</reference>
<keyword evidence="3 8" id="KW-0210">Decarboxylase</keyword>
<dbReference type="SUPFAM" id="SSF51556">
    <property type="entry name" value="Metallo-dependent hydrolases"/>
    <property type="match status" value="1"/>
</dbReference>
<evidence type="ECO:0000259" key="9">
    <source>
        <dbReference type="Pfam" id="PF04909"/>
    </source>
</evidence>
<sequence length="264" mass="29733">MSNKTASVTTSTRKFTEGPQSSALACRCNKAAASLPDQHPTSYEFSAFLPNLLDTKETLEEIAYALDTLKADNIILFARYGDDNHYLTHEYFRPIWQEPNRHKAVVFIHPTNPPRRHPPHNWPQCCPHETGRTAIDMLLSDILSLAQDCEIILSHAGGTLPYLNDRVAGMLPHTPFVVNKITSEIIELAKLFYFDTVLSSNSGVLDLLLKFAKKGHVLFGSDFPNSPNEAIKYYTEQLEGHSSEQVGKKITYENAFALFPRLRK</sequence>
<evidence type="ECO:0000256" key="8">
    <source>
        <dbReference type="RuleBase" id="RU366045"/>
    </source>
</evidence>
<comment type="catalytic activity">
    <reaction evidence="6">
        <text>6-methylsalicylate + H(+) = 3-methylphenol + CO2</text>
        <dbReference type="Rhea" id="RHEA:23112"/>
        <dbReference type="ChEBI" id="CHEBI:15378"/>
        <dbReference type="ChEBI" id="CHEBI:16526"/>
        <dbReference type="ChEBI" id="CHEBI:17231"/>
        <dbReference type="ChEBI" id="CHEBI:36658"/>
        <dbReference type="EC" id="4.1.1.52"/>
    </reaction>
    <physiologicalReaction direction="left-to-right" evidence="6">
        <dbReference type="Rhea" id="RHEA:23113"/>
    </physiologicalReaction>
</comment>
<dbReference type="EMBL" id="KZ613791">
    <property type="protein sequence ID" value="PMD60138.1"/>
    <property type="molecule type" value="Genomic_DNA"/>
</dbReference>
<feature type="domain" description="Amidohydrolase-related" evidence="9">
    <location>
        <begin position="49"/>
        <end position="260"/>
    </location>
</feature>
<evidence type="ECO:0000256" key="6">
    <source>
        <dbReference type="ARBA" id="ARBA00036832"/>
    </source>
</evidence>
<dbReference type="PANTHER" id="PTHR21240:SF29">
    <property type="entry name" value="AMIDOHYDROLASE-RELATED DOMAIN-CONTAINING PROTEIN"/>
    <property type="match status" value="1"/>
</dbReference>
<proteinExistence type="inferred from homology"/>
<dbReference type="PANTHER" id="PTHR21240">
    <property type="entry name" value="2-AMINO-3-CARBOXYLMUCONATE-6-SEMIALDEHYDE DECARBOXYLASE"/>
    <property type="match status" value="1"/>
</dbReference>
<dbReference type="GO" id="GO:0005829">
    <property type="term" value="C:cytosol"/>
    <property type="evidence" value="ECO:0007669"/>
    <property type="project" value="TreeGrafter"/>
</dbReference>
<evidence type="ECO:0000256" key="1">
    <source>
        <dbReference type="ARBA" id="ARBA00005871"/>
    </source>
</evidence>
<protein>
    <recommendedName>
        <fullName evidence="7">6-methylsalicylate decarboxylase</fullName>
        <ecNumber evidence="7">4.1.1.52</ecNumber>
    </recommendedName>
</protein>
<dbReference type="GO" id="GO:0047596">
    <property type="term" value="F:6-methylsalicylate decarboxylase activity"/>
    <property type="evidence" value="ECO:0007669"/>
    <property type="project" value="UniProtKB-EC"/>
</dbReference>